<keyword evidence="3" id="KW-1185">Reference proteome</keyword>
<gene>
    <name evidence="2" type="ORF">HNY73_005534</name>
</gene>
<reference evidence="2" key="2">
    <citation type="submission" date="2020-06" db="EMBL/GenBank/DDBJ databases">
        <authorList>
            <person name="Sheffer M."/>
        </authorList>
    </citation>
    <scope>NUCLEOTIDE SEQUENCE</scope>
</reference>
<comment type="caution">
    <text evidence="2">The sequence shown here is derived from an EMBL/GenBank/DDBJ whole genome shotgun (WGS) entry which is preliminary data.</text>
</comment>
<reference evidence="2" key="1">
    <citation type="journal article" date="2020" name="bioRxiv">
        <title>Chromosome-level reference genome of the European wasp spider Argiope bruennichi: a resource for studies on range expansion and evolutionary adaptation.</title>
        <authorList>
            <person name="Sheffer M.M."/>
            <person name="Hoppe A."/>
            <person name="Krehenwinkel H."/>
            <person name="Uhl G."/>
            <person name="Kuss A.W."/>
            <person name="Jensen L."/>
            <person name="Jensen C."/>
            <person name="Gillespie R.G."/>
            <person name="Hoff K.J."/>
            <person name="Prost S."/>
        </authorList>
    </citation>
    <scope>NUCLEOTIDE SEQUENCE</scope>
</reference>
<dbReference type="Proteomes" id="UP000807504">
    <property type="component" value="Unassembled WGS sequence"/>
</dbReference>
<dbReference type="GO" id="GO:0015074">
    <property type="term" value="P:DNA integration"/>
    <property type="evidence" value="ECO:0007669"/>
    <property type="project" value="InterPro"/>
</dbReference>
<feature type="domain" description="Integrase catalytic" evidence="1">
    <location>
        <begin position="161"/>
        <end position="226"/>
    </location>
</feature>
<evidence type="ECO:0000313" key="2">
    <source>
        <dbReference type="EMBL" id="KAF8790524.1"/>
    </source>
</evidence>
<dbReference type="Gene3D" id="3.30.420.10">
    <property type="entry name" value="Ribonuclease H-like superfamily/Ribonuclease H"/>
    <property type="match status" value="1"/>
</dbReference>
<dbReference type="PANTHER" id="PTHR35317">
    <property type="entry name" value="OS04G0629600 PROTEIN"/>
    <property type="match status" value="1"/>
</dbReference>
<dbReference type="SUPFAM" id="SSF53098">
    <property type="entry name" value="Ribonuclease H-like"/>
    <property type="match status" value="1"/>
</dbReference>
<organism evidence="2 3">
    <name type="scientific">Argiope bruennichi</name>
    <name type="common">Wasp spider</name>
    <name type="synonym">Aranea bruennichi</name>
    <dbReference type="NCBI Taxonomy" id="94029"/>
    <lineage>
        <taxon>Eukaryota</taxon>
        <taxon>Metazoa</taxon>
        <taxon>Ecdysozoa</taxon>
        <taxon>Arthropoda</taxon>
        <taxon>Chelicerata</taxon>
        <taxon>Arachnida</taxon>
        <taxon>Araneae</taxon>
        <taxon>Araneomorphae</taxon>
        <taxon>Entelegynae</taxon>
        <taxon>Araneoidea</taxon>
        <taxon>Araneidae</taxon>
        <taxon>Argiope</taxon>
    </lineage>
</organism>
<name>A0A8T0FGX3_ARGBR</name>
<dbReference type="GO" id="GO:0003676">
    <property type="term" value="F:nucleic acid binding"/>
    <property type="evidence" value="ECO:0007669"/>
    <property type="project" value="InterPro"/>
</dbReference>
<protein>
    <submittedName>
        <fullName evidence="2">Retrovirus-related Pol polyprotein like</fullName>
    </submittedName>
</protein>
<dbReference type="AlphaFoldDB" id="A0A8T0FGX3"/>
<proteinExistence type="predicted"/>
<dbReference type="PANTHER" id="PTHR35317:SF35">
    <property type="entry name" value="DUF4219 DOMAIN-CONTAINING PROTEIN"/>
    <property type="match status" value="1"/>
</dbReference>
<sequence length="226" mass="25597">MDKLNVPEMKGTNYFIWALKIQAALSFRRLDSVISAVKPDNLSEKDTAEWNQKNSDAVAYIKLSLSDEQALQFAVEGNAKILWDKMKSTFTGQAEDRKIYAGNELKNLQMKNNESANDYVARARGIATKCHSLGLDVKPRELVYDTVRGLKGKFSKVRVRIFHEKTIPYNSESNGKAERVNRVLLDRARSLLYESELPLKVWAEAINCSTQVSNVTPRKGKEKNTP</sequence>
<dbReference type="EMBL" id="JABXBU010000011">
    <property type="protein sequence ID" value="KAF8790524.1"/>
    <property type="molecule type" value="Genomic_DNA"/>
</dbReference>
<dbReference type="InterPro" id="IPR036397">
    <property type="entry name" value="RNaseH_sf"/>
</dbReference>
<dbReference type="InterPro" id="IPR012337">
    <property type="entry name" value="RNaseH-like_sf"/>
</dbReference>
<evidence type="ECO:0000259" key="1">
    <source>
        <dbReference type="PROSITE" id="PS50994"/>
    </source>
</evidence>
<accession>A0A8T0FGX3</accession>
<dbReference type="InterPro" id="IPR001584">
    <property type="entry name" value="Integrase_cat-core"/>
</dbReference>
<dbReference type="PROSITE" id="PS50994">
    <property type="entry name" value="INTEGRASE"/>
    <property type="match status" value="1"/>
</dbReference>
<evidence type="ECO:0000313" key="3">
    <source>
        <dbReference type="Proteomes" id="UP000807504"/>
    </source>
</evidence>
<dbReference type="Pfam" id="PF14223">
    <property type="entry name" value="Retrotran_gag_2"/>
    <property type="match status" value="1"/>
</dbReference>